<organism evidence="9 10">
    <name type="scientific">Pseudonocardia halophobica</name>
    <dbReference type="NCBI Taxonomy" id="29401"/>
    <lineage>
        <taxon>Bacteria</taxon>
        <taxon>Bacillati</taxon>
        <taxon>Actinomycetota</taxon>
        <taxon>Actinomycetes</taxon>
        <taxon>Pseudonocardiales</taxon>
        <taxon>Pseudonocardiaceae</taxon>
        <taxon>Pseudonocardia</taxon>
    </lineage>
</organism>
<keyword evidence="4 8" id="KW-0812">Transmembrane</keyword>
<keyword evidence="3" id="KW-1003">Cell membrane</keyword>
<dbReference type="GO" id="GO:0005886">
    <property type="term" value="C:plasma membrane"/>
    <property type="evidence" value="ECO:0007669"/>
    <property type="project" value="UniProtKB-SubCell"/>
</dbReference>
<keyword evidence="10" id="KW-1185">Reference proteome</keyword>
<protein>
    <submittedName>
        <fullName evidence="9">Permease</fullName>
    </submittedName>
</protein>
<reference evidence="9" key="2">
    <citation type="submission" date="2023-01" db="EMBL/GenBank/DDBJ databases">
        <authorList>
            <person name="Sun Q."/>
            <person name="Evtushenko L."/>
        </authorList>
    </citation>
    <scope>NUCLEOTIDE SEQUENCE</scope>
    <source>
        <strain evidence="9">VKM Ac-1069</strain>
    </source>
</reference>
<dbReference type="AlphaFoldDB" id="A0A9W6NWT2"/>
<reference evidence="9" key="1">
    <citation type="journal article" date="2014" name="Int. J. Syst. Evol. Microbiol.">
        <title>Complete genome sequence of Corynebacterium casei LMG S-19264T (=DSM 44701T), isolated from a smear-ripened cheese.</title>
        <authorList>
            <consortium name="US DOE Joint Genome Institute (JGI-PGF)"/>
            <person name="Walter F."/>
            <person name="Albersmeier A."/>
            <person name="Kalinowski J."/>
            <person name="Ruckert C."/>
        </authorList>
    </citation>
    <scope>NUCLEOTIDE SEQUENCE</scope>
    <source>
        <strain evidence="9">VKM Ac-1069</strain>
    </source>
</reference>
<evidence type="ECO:0000313" key="10">
    <source>
        <dbReference type="Proteomes" id="UP001143463"/>
    </source>
</evidence>
<feature type="transmembrane region" description="Helical" evidence="8">
    <location>
        <begin position="24"/>
        <end position="45"/>
    </location>
</feature>
<proteinExistence type="inferred from homology"/>
<keyword evidence="6 8" id="KW-0472">Membrane</keyword>
<evidence type="ECO:0000256" key="8">
    <source>
        <dbReference type="SAM" id="Phobius"/>
    </source>
</evidence>
<evidence type="ECO:0000256" key="4">
    <source>
        <dbReference type="ARBA" id="ARBA00022692"/>
    </source>
</evidence>
<dbReference type="PANTHER" id="PTHR34184">
    <property type="entry name" value="UPF0718 PROTEIN YCGR"/>
    <property type="match status" value="1"/>
</dbReference>
<evidence type="ECO:0000256" key="1">
    <source>
        <dbReference type="ARBA" id="ARBA00004651"/>
    </source>
</evidence>
<feature type="compositionally biased region" description="Basic and acidic residues" evidence="7">
    <location>
        <begin position="1"/>
        <end position="19"/>
    </location>
</feature>
<feature type="transmembrane region" description="Helical" evidence="8">
    <location>
        <begin position="65"/>
        <end position="87"/>
    </location>
</feature>
<dbReference type="EMBL" id="BSFQ01000011">
    <property type="protein sequence ID" value="GLL12013.1"/>
    <property type="molecule type" value="Genomic_DNA"/>
</dbReference>
<keyword evidence="5 8" id="KW-1133">Transmembrane helix</keyword>
<accession>A0A9W6NWT2</accession>
<comment type="caution">
    <text evidence="9">The sequence shown here is derived from an EMBL/GenBank/DDBJ whole genome shotgun (WGS) entry which is preliminary data.</text>
</comment>
<evidence type="ECO:0000256" key="6">
    <source>
        <dbReference type="ARBA" id="ARBA00023136"/>
    </source>
</evidence>
<feature type="region of interest" description="Disordered" evidence="7">
    <location>
        <begin position="1"/>
        <end position="20"/>
    </location>
</feature>
<dbReference type="InterPro" id="IPR052923">
    <property type="entry name" value="UPF0718"/>
</dbReference>
<feature type="transmembrane region" description="Helical" evidence="8">
    <location>
        <begin position="137"/>
        <end position="161"/>
    </location>
</feature>
<gene>
    <name evidence="9" type="ORF">GCM10017577_31540</name>
</gene>
<feature type="transmembrane region" description="Helical" evidence="8">
    <location>
        <begin position="246"/>
        <end position="268"/>
    </location>
</feature>
<name>A0A9W6NWT2_9PSEU</name>
<evidence type="ECO:0000256" key="3">
    <source>
        <dbReference type="ARBA" id="ARBA00022475"/>
    </source>
</evidence>
<dbReference type="RefSeq" id="WP_051737363.1">
    <property type="nucleotide sequence ID" value="NZ_BAAAUZ010000043.1"/>
</dbReference>
<dbReference type="Proteomes" id="UP001143463">
    <property type="component" value="Unassembled WGS sequence"/>
</dbReference>
<feature type="transmembrane region" description="Helical" evidence="8">
    <location>
        <begin position="167"/>
        <end position="188"/>
    </location>
</feature>
<dbReference type="InterPro" id="IPR005524">
    <property type="entry name" value="DUF318"/>
</dbReference>
<feature type="transmembrane region" description="Helical" evidence="8">
    <location>
        <begin position="318"/>
        <end position="337"/>
    </location>
</feature>
<comment type="subcellular location">
    <subcellularLocation>
        <location evidence="1">Cell membrane</location>
        <topology evidence="1">Multi-pass membrane protein</topology>
    </subcellularLocation>
</comment>
<feature type="transmembrane region" description="Helical" evidence="8">
    <location>
        <begin position="275"/>
        <end position="298"/>
    </location>
</feature>
<dbReference type="Pfam" id="PF03773">
    <property type="entry name" value="ArsP_1"/>
    <property type="match status" value="1"/>
</dbReference>
<sequence length="338" mass="34503">MTETRADGGRPAGHRDRVRQPPPLPVVPIVLLGVTAAALVGRYAFELVLGTNEAVQTWSTVFVAIVLQAVPFLVLGVMLSAAISAFVPEGALARVLPRRPAAAVPVAGIAGGVLPGCECASVPVAGRMMAGGVAAPAALAFLLSAPAINPIVLVATAVAFPQNPEMVVARAVGSLAVALVMGWLWSALGRPEWLRPPRPAHREGGTRGERFRTTLQHDFLHAGGYLAVGALAAATLNVVVDPAWTAGIGGVPVVSLLVLALLAVVLCVCSEADAFVVAGLSGFSLTAKLAFLVVGPVVDLKLVAMQAGTFGRRFAQHFAPATFVVAVVVSAVVGGILL</sequence>
<feature type="transmembrane region" description="Helical" evidence="8">
    <location>
        <begin position="219"/>
        <end position="240"/>
    </location>
</feature>
<comment type="similarity">
    <text evidence="2">Belongs to the UPF0718 family.</text>
</comment>
<dbReference type="PANTHER" id="PTHR34184:SF4">
    <property type="entry name" value="UPF0718 PROTEIN YCGR"/>
    <property type="match status" value="1"/>
</dbReference>
<evidence type="ECO:0000256" key="2">
    <source>
        <dbReference type="ARBA" id="ARBA00006386"/>
    </source>
</evidence>
<evidence type="ECO:0000313" key="9">
    <source>
        <dbReference type="EMBL" id="GLL12013.1"/>
    </source>
</evidence>
<evidence type="ECO:0000256" key="5">
    <source>
        <dbReference type="ARBA" id="ARBA00022989"/>
    </source>
</evidence>
<evidence type="ECO:0000256" key="7">
    <source>
        <dbReference type="SAM" id="MobiDB-lite"/>
    </source>
</evidence>